<dbReference type="PANTHER" id="PTHR43884">
    <property type="entry name" value="ACYL-COA DEHYDROGENASE"/>
    <property type="match status" value="1"/>
</dbReference>
<dbReference type="GO" id="GO:0050660">
    <property type="term" value="F:flavin adenine dinucleotide binding"/>
    <property type="evidence" value="ECO:0007669"/>
    <property type="project" value="InterPro"/>
</dbReference>
<dbReference type="PANTHER" id="PTHR43884:SF12">
    <property type="entry name" value="ISOVALERYL-COA DEHYDROGENASE, MITOCHONDRIAL-RELATED"/>
    <property type="match status" value="1"/>
</dbReference>
<dbReference type="PIRSF" id="PIRSF016578">
    <property type="entry name" value="HsaA"/>
    <property type="match status" value="1"/>
</dbReference>
<evidence type="ECO:0000256" key="6">
    <source>
        <dbReference type="ARBA" id="ARBA00052546"/>
    </source>
</evidence>
<dbReference type="Gene3D" id="1.20.140.10">
    <property type="entry name" value="Butyryl-CoA Dehydrogenase, subunit A, domain 3"/>
    <property type="match status" value="1"/>
</dbReference>
<evidence type="ECO:0000256" key="5">
    <source>
        <dbReference type="ARBA" id="ARBA00023002"/>
    </source>
</evidence>
<keyword evidence="3 8" id="KW-0285">Flavoprotein</keyword>
<comment type="caution">
    <text evidence="12">The sequence shown here is derived from an EMBL/GenBank/DDBJ whole genome shotgun (WGS) entry which is preliminary data.</text>
</comment>
<dbReference type="Pfam" id="PF02771">
    <property type="entry name" value="Acyl-CoA_dh_N"/>
    <property type="match status" value="1"/>
</dbReference>
<dbReference type="SUPFAM" id="SSF47203">
    <property type="entry name" value="Acyl-CoA dehydrogenase C-terminal domain-like"/>
    <property type="match status" value="1"/>
</dbReference>
<dbReference type="InterPro" id="IPR013786">
    <property type="entry name" value="AcylCoA_DH/ox_N"/>
</dbReference>
<evidence type="ECO:0000259" key="10">
    <source>
        <dbReference type="Pfam" id="PF02770"/>
    </source>
</evidence>
<dbReference type="EMBL" id="PEBX01000007">
    <property type="protein sequence ID" value="PTQ57432.1"/>
    <property type="molecule type" value="Genomic_DNA"/>
</dbReference>
<dbReference type="Pfam" id="PF02770">
    <property type="entry name" value="Acyl-CoA_dh_M"/>
    <property type="match status" value="1"/>
</dbReference>
<dbReference type="InterPro" id="IPR009100">
    <property type="entry name" value="AcylCoA_DH/oxidase_NM_dom_sf"/>
</dbReference>
<gene>
    <name evidence="12" type="ORF">BSOLF_1587</name>
</gene>
<evidence type="ECO:0000259" key="9">
    <source>
        <dbReference type="Pfam" id="PF00441"/>
    </source>
</evidence>
<name>A0A2R6Y452_9BACL</name>
<evidence type="ECO:0000256" key="2">
    <source>
        <dbReference type="ARBA" id="ARBA00009347"/>
    </source>
</evidence>
<keyword evidence="5 8" id="KW-0560">Oxidoreductase</keyword>
<dbReference type="Proteomes" id="UP000244338">
    <property type="component" value="Unassembled WGS sequence"/>
</dbReference>
<evidence type="ECO:0000256" key="7">
    <source>
        <dbReference type="ARBA" id="ARBA00067585"/>
    </source>
</evidence>
<dbReference type="FunFam" id="1.20.140.10:FF:000004">
    <property type="entry name" value="Acyl-CoA dehydrogenase FadE25"/>
    <property type="match status" value="1"/>
</dbReference>
<evidence type="ECO:0000256" key="4">
    <source>
        <dbReference type="ARBA" id="ARBA00022827"/>
    </source>
</evidence>
<dbReference type="FunFam" id="2.40.110.10:FF:000001">
    <property type="entry name" value="Acyl-CoA dehydrogenase, mitochondrial"/>
    <property type="match status" value="1"/>
</dbReference>
<reference evidence="13" key="1">
    <citation type="journal article" date="2018" name="Sci. Rep.">
        <title>Lignite coal burning seam in the remote Altai Mountains harbors a hydrogen-driven thermophilic microbial community.</title>
        <authorList>
            <person name="Kadnikov V.V."/>
            <person name="Mardanov A.V."/>
            <person name="Ivasenko D.A."/>
            <person name="Antsiferov D.V."/>
            <person name="Beletsky A.V."/>
            <person name="Karnachuk O.V."/>
            <person name="Ravin N.V."/>
        </authorList>
    </citation>
    <scope>NUCLEOTIDE SEQUENCE [LARGE SCALE GENOMIC DNA]</scope>
</reference>
<dbReference type="InterPro" id="IPR037069">
    <property type="entry name" value="AcylCoA_DH/ox_N_sf"/>
</dbReference>
<feature type="domain" description="Acyl-CoA dehydrogenase/oxidase N-terminal" evidence="11">
    <location>
        <begin position="6"/>
        <end position="117"/>
    </location>
</feature>
<dbReference type="InterPro" id="IPR006091">
    <property type="entry name" value="Acyl-CoA_Oxase/DH_mid-dom"/>
</dbReference>
<accession>A0A2R6Y452</accession>
<sequence length="382" mass="42549">MDFQLTEEQKDLIQMVRAFAQKEVAKEAALRDEEERYDPVLFKRLSELGLTGIPFAETYGGAGSDHLTYAMVVEALAEVDASLAVVLSAHTSLASWPIDHYGDSWQKEQFLRPLAEGRMLGAYALTEPEAGSDAAHLKTRAVREGDTYILNGEKVFITNGMSADIIIVFATTDPALGHRGISAFIVEKEREGFRVGRKEKKMGIRASETAQLMFEDVRIPVQNRLGEEGEGFKIAMSTLDGGRIGIAAQALGIAVGAFQRARAYAMERRQFGRPIAEFEAIRFKLADMATRIEAARYLTYYAAWLKDAGRSYGMAASQAKLFASDTAMWVTTEAVQIFGGYGYMRDYEVERMMRDAKITQIYEGTNEIQRLVIASHLFPKRS</sequence>
<keyword evidence="4 8" id="KW-0274">FAD</keyword>
<dbReference type="InterPro" id="IPR006089">
    <property type="entry name" value="Acyl-CoA_DH_CS"/>
</dbReference>
<feature type="domain" description="Acyl-CoA dehydrogenase/oxidase C-terminal" evidence="9">
    <location>
        <begin position="229"/>
        <end position="377"/>
    </location>
</feature>
<organism evidence="12 13">
    <name type="scientific">Candidatus Carbonibacillus altaicus</name>
    <dbReference type="NCBI Taxonomy" id="2163959"/>
    <lineage>
        <taxon>Bacteria</taxon>
        <taxon>Bacillati</taxon>
        <taxon>Bacillota</taxon>
        <taxon>Bacilli</taxon>
        <taxon>Bacillales</taxon>
        <taxon>Candidatus Carbonibacillus</taxon>
    </lineage>
</organism>
<dbReference type="PROSITE" id="PS00073">
    <property type="entry name" value="ACYL_COA_DH_2"/>
    <property type="match status" value="1"/>
</dbReference>
<dbReference type="Gene3D" id="1.10.540.10">
    <property type="entry name" value="Acyl-CoA dehydrogenase/oxidase, N-terminal domain"/>
    <property type="match status" value="1"/>
</dbReference>
<comment type="cofactor">
    <cofactor evidence="1 8">
        <name>FAD</name>
        <dbReference type="ChEBI" id="CHEBI:57692"/>
    </cofactor>
</comment>
<evidence type="ECO:0000259" key="11">
    <source>
        <dbReference type="Pfam" id="PF02771"/>
    </source>
</evidence>
<protein>
    <recommendedName>
        <fullName evidence="7">Acyl-CoA dehydrogenase</fullName>
    </recommendedName>
</protein>
<feature type="domain" description="Acyl-CoA oxidase/dehydrogenase middle" evidence="10">
    <location>
        <begin position="122"/>
        <end position="217"/>
    </location>
</feature>
<evidence type="ECO:0000313" key="12">
    <source>
        <dbReference type="EMBL" id="PTQ57432.1"/>
    </source>
</evidence>
<dbReference type="InterPro" id="IPR046373">
    <property type="entry name" value="Acyl-CoA_Oxase/DH_mid-dom_sf"/>
</dbReference>
<evidence type="ECO:0000313" key="13">
    <source>
        <dbReference type="Proteomes" id="UP000244338"/>
    </source>
</evidence>
<evidence type="ECO:0000256" key="8">
    <source>
        <dbReference type="RuleBase" id="RU362125"/>
    </source>
</evidence>
<dbReference type="Gene3D" id="2.40.110.10">
    <property type="entry name" value="Butyryl-CoA Dehydrogenase, subunit A, domain 2"/>
    <property type="match status" value="1"/>
</dbReference>
<dbReference type="GO" id="GO:0003995">
    <property type="term" value="F:acyl-CoA dehydrogenase activity"/>
    <property type="evidence" value="ECO:0007669"/>
    <property type="project" value="InterPro"/>
</dbReference>
<evidence type="ECO:0000256" key="3">
    <source>
        <dbReference type="ARBA" id="ARBA00022630"/>
    </source>
</evidence>
<dbReference type="AlphaFoldDB" id="A0A2R6Y452"/>
<dbReference type="Pfam" id="PF00441">
    <property type="entry name" value="Acyl-CoA_dh_1"/>
    <property type="match status" value="1"/>
</dbReference>
<dbReference type="SUPFAM" id="SSF56645">
    <property type="entry name" value="Acyl-CoA dehydrogenase NM domain-like"/>
    <property type="match status" value="1"/>
</dbReference>
<proteinExistence type="inferred from homology"/>
<comment type="catalytic activity">
    <reaction evidence="6">
        <text>a 2,3-saturated acyl-CoA + A = a 2,3-dehydroacyl-CoA + AH2</text>
        <dbReference type="Rhea" id="RHEA:48608"/>
        <dbReference type="ChEBI" id="CHEBI:13193"/>
        <dbReference type="ChEBI" id="CHEBI:17499"/>
        <dbReference type="ChEBI" id="CHEBI:60015"/>
        <dbReference type="ChEBI" id="CHEBI:65111"/>
    </reaction>
</comment>
<comment type="similarity">
    <text evidence="2 8">Belongs to the acyl-CoA dehydrogenase family.</text>
</comment>
<dbReference type="CDD" id="cd01158">
    <property type="entry name" value="SCAD_SBCAD"/>
    <property type="match status" value="1"/>
</dbReference>
<dbReference type="FunFam" id="1.10.540.10:FF:000002">
    <property type="entry name" value="Acyl-CoA dehydrogenase FadE19"/>
    <property type="match status" value="1"/>
</dbReference>
<dbReference type="InterPro" id="IPR036250">
    <property type="entry name" value="AcylCo_DH-like_C"/>
</dbReference>
<dbReference type="InterPro" id="IPR009075">
    <property type="entry name" value="AcylCo_DH/oxidase_C"/>
</dbReference>
<evidence type="ECO:0000256" key="1">
    <source>
        <dbReference type="ARBA" id="ARBA00001974"/>
    </source>
</evidence>